<dbReference type="Proteomes" id="UP000019141">
    <property type="component" value="Unassembled WGS sequence"/>
</dbReference>
<proteinExistence type="predicted"/>
<gene>
    <name evidence="1" type="ORF">ETSY1_30195</name>
</gene>
<comment type="caution">
    <text evidence="1">The sequence shown here is derived from an EMBL/GenBank/DDBJ whole genome shotgun (WGS) entry which is preliminary data.</text>
</comment>
<protein>
    <submittedName>
        <fullName evidence="1">Uncharacterized protein</fullName>
    </submittedName>
</protein>
<sequence>MAVKKGRGLLMVYVDVPADVEDEFNRWYNEEHIPERLSIPGVLNAARYVAVRGGPKYLACYELSEPEAYFTDTWQHFLNNPTEWSKRMSPTVVGTNFVRNLYRLFYPKDVSEEVAQAEMAPALLVGRMTVPPPLEDTWNRAYHEERLPLYRTIPGYIRARRFETVTREPEDQPKYTTVHECQSPDVAESPEWEAVRKAQTPVWNAQVSAQMAFAPGSPGVYRRVFPE</sequence>
<name>W4LC90_ENTF1</name>
<dbReference type="SUPFAM" id="SSF54909">
    <property type="entry name" value="Dimeric alpha+beta barrel"/>
    <property type="match status" value="2"/>
</dbReference>
<dbReference type="HOGENOM" id="CLU_073903_0_0_7"/>
<reference evidence="1 2" key="1">
    <citation type="journal article" date="2014" name="Nature">
        <title>An environmental bacterial taxon with a large and distinct metabolic repertoire.</title>
        <authorList>
            <person name="Wilson M.C."/>
            <person name="Mori T."/>
            <person name="Ruckert C."/>
            <person name="Uria A.R."/>
            <person name="Helf M.J."/>
            <person name="Takada K."/>
            <person name="Gernert C."/>
            <person name="Steffens U.A."/>
            <person name="Heycke N."/>
            <person name="Schmitt S."/>
            <person name="Rinke C."/>
            <person name="Helfrich E.J."/>
            <person name="Brachmann A.O."/>
            <person name="Gurgui C."/>
            <person name="Wakimoto T."/>
            <person name="Kracht M."/>
            <person name="Crusemann M."/>
            <person name="Hentschel U."/>
            <person name="Abe I."/>
            <person name="Matsunaga S."/>
            <person name="Kalinowski J."/>
            <person name="Takeyama H."/>
            <person name="Piel J."/>
        </authorList>
    </citation>
    <scope>NUCLEOTIDE SEQUENCE [LARGE SCALE GENOMIC DNA]</scope>
    <source>
        <strain evidence="2">TSY1</strain>
    </source>
</reference>
<dbReference type="AlphaFoldDB" id="W4LC90"/>
<keyword evidence="2" id="KW-1185">Reference proteome</keyword>
<evidence type="ECO:0000313" key="2">
    <source>
        <dbReference type="Proteomes" id="UP000019141"/>
    </source>
</evidence>
<dbReference type="EMBL" id="AZHW01000904">
    <property type="protein sequence ID" value="ETW95544.1"/>
    <property type="molecule type" value="Genomic_DNA"/>
</dbReference>
<dbReference type="InterPro" id="IPR011008">
    <property type="entry name" value="Dimeric_a/b-barrel"/>
</dbReference>
<organism evidence="1 2">
    <name type="scientific">Entotheonella factor</name>
    <dbReference type="NCBI Taxonomy" id="1429438"/>
    <lineage>
        <taxon>Bacteria</taxon>
        <taxon>Pseudomonadati</taxon>
        <taxon>Nitrospinota/Tectimicrobiota group</taxon>
        <taxon>Candidatus Tectimicrobiota</taxon>
        <taxon>Candidatus Entotheonellia</taxon>
        <taxon>Candidatus Entotheonellales</taxon>
        <taxon>Candidatus Entotheonellaceae</taxon>
        <taxon>Candidatus Entotheonella</taxon>
    </lineage>
</organism>
<accession>W4LC90</accession>
<evidence type="ECO:0000313" key="1">
    <source>
        <dbReference type="EMBL" id="ETW95544.1"/>
    </source>
</evidence>